<dbReference type="RefSeq" id="WP_110379466.1">
    <property type="nucleotide sequence ID" value="NZ_CP029288.2"/>
</dbReference>
<organism evidence="1 2">
    <name type="scientific">Acidianus sulfidivorans JP7</name>
    <dbReference type="NCBI Taxonomy" id="619593"/>
    <lineage>
        <taxon>Archaea</taxon>
        <taxon>Thermoproteota</taxon>
        <taxon>Thermoprotei</taxon>
        <taxon>Sulfolobales</taxon>
        <taxon>Sulfolobaceae</taxon>
        <taxon>Acidianus</taxon>
    </lineage>
</organism>
<dbReference type="OrthoDB" id="40355at2157"/>
<dbReference type="KEGG" id="asul:DFR86_02765"/>
<gene>
    <name evidence="1" type="ORF">DFR86_02765</name>
</gene>
<protein>
    <submittedName>
        <fullName evidence="1">Uncharacterized protein</fullName>
    </submittedName>
</protein>
<sequence length="280" mass="32214">MKICENGILDNKNTFIDKGDYQILINENDLFLHNNCLDINLRKITRDELLFLLDIINKGYRYFFHNEYAIVYFPGFGYGKYFLYKTKSKNAELTELSLNLLNGKISEIDFMNRISSEHIDGEIVGQVDEFCSISNNLTLPNFSTDIQLNNCVELKIQFNDSNIQIFSIFFKISNTSPFLVVSQYLTILNIIKGKYRGEILSKDGEGLIFDDIRKVNIVSKGITKICGKFRLDKEEYCIIGDGISFHSKNSEDVEGVERSLVNLKNVIMKININESRSNND</sequence>
<dbReference type="AlphaFoldDB" id="A0A2U9IKQ7"/>
<name>A0A2U9IKQ7_9CREN</name>
<dbReference type="Proteomes" id="UP000248410">
    <property type="component" value="Chromosome"/>
</dbReference>
<proteinExistence type="predicted"/>
<keyword evidence="2" id="KW-1185">Reference proteome</keyword>
<accession>A0A2U9IKQ7</accession>
<dbReference type="GeneID" id="36836856"/>
<dbReference type="EMBL" id="CP029288">
    <property type="protein sequence ID" value="AWR96576.1"/>
    <property type="molecule type" value="Genomic_DNA"/>
</dbReference>
<evidence type="ECO:0000313" key="1">
    <source>
        <dbReference type="EMBL" id="AWR96576.1"/>
    </source>
</evidence>
<evidence type="ECO:0000313" key="2">
    <source>
        <dbReference type="Proteomes" id="UP000248410"/>
    </source>
</evidence>
<reference evidence="1 2" key="1">
    <citation type="submission" date="2018-05" db="EMBL/GenBank/DDBJ databases">
        <title>Complete Genome Sequences of Extremely Thermoacidophilic, Metal-Mobilizing Type-Strain Members of the Archaeal Family Sulfolobaceae: Acidianus brierleyi DSM-1651T, Acidianus sulfidivorans DSM-18786T, Metallosphaera hakonensis DSM-7519T, and Metallosphaera prunae DSM-10039T.</title>
        <authorList>
            <person name="Counts J.A."/>
            <person name="Kelly R.M."/>
        </authorList>
    </citation>
    <scope>NUCLEOTIDE SEQUENCE [LARGE SCALE GENOMIC DNA]</scope>
    <source>
        <strain evidence="1 2">JP7</strain>
    </source>
</reference>